<reference evidence="2" key="2">
    <citation type="submission" date="2016-01" db="EMBL/GenBank/DDBJ databases">
        <authorList>
            <person name="Oliw E.H."/>
        </authorList>
    </citation>
    <scope>NUCLEOTIDE SEQUENCE</scope>
    <source>
        <strain evidence="2">1</strain>
    </source>
</reference>
<sequence>MELSHVPKIKIIQANLSNNGKITIHTTFFEGDVPERLQQILENPDKFLLVGDRDFYLRKMLVLKKGNGFYGYDTPMMFYRLPTSFLSDFNELDMCFDIEVVTPHIPEMGTFRVYAFPVALLFKFGSYCRLCIRKKIYEIYYDVPDKYLESHPSMFHQNFDEKIKYLFGLCFSKHLNSVEIFRIELRKKFLDFLEELDGELHKKDFDLALIDVQSIYECFKTLFLDWVKQ</sequence>
<evidence type="ECO:0000313" key="4">
    <source>
        <dbReference type="Proteomes" id="UP000250189"/>
    </source>
</evidence>
<reference evidence="3" key="1">
    <citation type="submission" date="2016-01" db="EMBL/GenBank/DDBJ databases">
        <authorList>
            <person name="Vorgias C.E."/>
        </authorList>
    </citation>
    <scope>NUCLEOTIDE SEQUENCE [LARGE SCALE GENOMIC DNA]</scope>
</reference>
<proteinExistence type="predicted"/>
<dbReference type="STRING" id="54262.CHITON_0938"/>
<protein>
    <submittedName>
        <fullName evidence="2">Uncharacterized protein</fullName>
    </submittedName>
</protein>
<accession>A0A160VRX3</accession>
<dbReference type="AlphaFoldDB" id="A0A160VRX3"/>
<keyword evidence="4" id="KW-1185">Reference proteome</keyword>
<organism evidence="2 3">
    <name type="scientific">Thermococcus chitonophagus</name>
    <dbReference type="NCBI Taxonomy" id="54262"/>
    <lineage>
        <taxon>Archaea</taxon>
        <taxon>Methanobacteriati</taxon>
        <taxon>Methanobacteriota</taxon>
        <taxon>Thermococci</taxon>
        <taxon>Thermococcales</taxon>
        <taxon>Thermococcaceae</taxon>
        <taxon>Thermococcus</taxon>
    </lineage>
</organism>
<name>A0A160VRX3_9EURY</name>
<dbReference type="KEGG" id="tch:CHITON_0938"/>
<reference evidence="1 4" key="3">
    <citation type="submission" date="2016-04" db="EMBL/GenBank/DDBJ databases">
        <title>Complete genome sequence of Thermococcus chitonophagus type strain GC74.</title>
        <authorList>
            <person name="Oger P.M."/>
        </authorList>
    </citation>
    <scope>NUCLEOTIDE SEQUENCE [LARGE SCALE GENOMIC DNA]</scope>
    <source>
        <strain evidence="1 4">GC74</strain>
    </source>
</reference>
<dbReference type="EMBL" id="CP015193">
    <property type="protein sequence ID" value="ASJ17112.1"/>
    <property type="molecule type" value="Genomic_DNA"/>
</dbReference>
<dbReference type="Proteomes" id="UP000250189">
    <property type="component" value="Chromosome"/>
</dbReference>
<dbReference type="Proteomes" id="UP000093069">
    <property type="component" value="Chromosome I"/>
</dbReference>
<evidence type="ECO:0000313" key="2">
    <source>
        <dbReference type="EMBL" id="CUX77717.1"/>
    </source>
</evidence>
<evidence type="ECO:0000313" key="1">
    <source>
        <dbReference type="EMBL" id="ASJ17112.1"/>
    </source>
</evidence>
<gene>
    <name evidence="1" type="ORF">A3L04_08535</name>
    <name evidence="2" type="ORF">CHITON_0938</name>
</gene>
<evidence type="ECO:0000313" key="3">
    <source>
        <dbReference type="Proteomes" id="UP000093069"/>
    </source>
</evidence>
<dbReference type="GeneID" id="33322622"/>
<dbReference type="RefSeq" id="WP_068577219.1">
    <property type="nucleotide sequence ID" value="NZ_CP015193.1"/>
</dbReference>
<dbReference type="EMBL" id="LN999010">
    <property type="protein sequence ID" value="CUX77717.1"/>
    <property type="molecule type" value="Genomic_DNA"/>
</dbReference>